<name>A0ACB9FL52_ARCLA</name>
<proteinExistence type="predicted"/>
<dbReference type="Proteomes" id="UP001055879">
    <property type="component" value="Linkage Group LG01"/>
</dbReference>
<dbReference type="EMBL" id="CM042047">
    <property type="protein sequence ID" value="KAI3771535.1"/>
    <property type="molecule type" value="Genomic_DNA"/>
</dbReference>
<reference evidence="2" key="1">
    <citation type="journal article" date="2022" name="Mol. Ecol. Resour.">
        <title>The genomes of chicory, endive, great burdock and yacon provide insights into Asteraceae palaeo-polyploidization history and plant inulin production.</title>
        <authorList>
            <person name="Fan W."/>
            <person name="Wang S."/>
            <person name="Wang H."/>
            <person name="Wang A."/>
            <person name="Jiang F."/>
            <person name="Liu H."/>
            <person name="Zhao H."/>
            <person name="Xu D."/>
            <person name="Zhang Y."/>
        </authorList>
    </citation>
    <scope>NUCLEOTIDE SEQUENCE [LARGE SCALE GENOMIC DNA]</scope>
    <source>
        <strain evidence="2">cv. Niubang</strain>
    </source>
</reference>
<keyword evidence="2" id="KW-1185">Reference proteome</keyword>
<accession>A0ACB9FL52</accession>
<evidence type="ECO:0000313" key="2">
    <source>
        <dbReference type="Proteomes" id="UP001055879"/>
    </source>
</evidence>
<protein>
    <submittedName>
        <fullName evidence="1">Uncharacterized protein</fullName>
    </submittedName>
</protein>
<sequence length="139" mass="14387">MGLCVRKKGNGYSSWYVKHREEDMYSSSTIKIFGAGPSINDEIEGVGGVGAIGGEWIGEVPLIGAEAIDLGADAANEGEDRVEVSGVGEGTGGGDLVSNSVGRRTFSILKMDIDTESGAMLSTLDESTPDTSVTESPLV</sequence>
<evidence type="ECO:0000313" key="1">
    <source>
        <dbReference type="EMBL" id="KAI3771535.1"/>
    </source>
</evidence>
<gene>
    <name evidence="1" type="ORF">L6452_02700</name>
</gene>
<reference evidence="1 2" key="2">
    <citation type="journal article" date="2022" name="Mol. Ecol. Resour.">
        <title>The genomes of chicory, endive, great burdock and yacon provide insights into Asteraceae paleo-polyploidization history and plant inulin production.</title>
        <authorList>
            <person name="Fan W."/>
            <person name="Wang S."/>
            <person name="Wang H."/>
            <person name="Wang A."/>
            <person name="Jiang F."/>
            <person name="Liu H."/>
            <person name="Zhao H."/>
            <person name="Xu D."/>
            <person name="Zhang Y."/>
        </authorList>
    </citation>
    <scope>NUCLEOTIDE SEQUENCE [LARGE SCALE GENOMIC DNA]</scope>
    <source>
        <strain evidence="2">cv. Niubang</strain>
    </source>
</reference>
<organism evidence="1 2">
    <name type="scientific">Arctium lappa</name>
    <name type="common">Greater burdock</name>
    <name type="synonym">Lappa major</name>
    <dbReference type="NCBI Taxonomy" id="4217"/>
    <lineage>
        <taxon>Eukaryota</taxon>
        <taxon>Viridiplantae</taxon>
        <taxon>Streptophyta</taxon>
        <taxon>Embryophyta</taxon>
        <taxon>Tracheophyta</taxon>
        <taxon>Spermatophyta</taxon>
        <taxon>Magnoliopsida</taxon>
        <taxon>eudicotyledons</taxon>
        <taxon>Gunneridae</taxon>
        <taxon>Pentapetalae</taxon>
        <taxon>asterids</taxon>
        <taxon>campanulids</taxon>
        <taxon>Asterales</taxon>
        <taxon>Asteraceae</taxon>
        <taxon>Carduoideae</taxon>
        <taxon>Cardueae</taxon>
        <taxon>Arctiinae</taxon>
        <taxon>Arctium</taxon>
    </lineage>
</organism>
<comment type="caution">
    <text evidence="1">The sequence shown here is derived from an EMBL/GenBank/DDBJ whole genome shotgun (WGS) entry which is preliminary data.</text>
</comment>